<reference evidence="2 3" key="1">
    <citation type="journal article" date="2018" name="Nat. Ecol. Evol.">
        <title>Pezizomycetes genomes reveal the molecular basis of ectomycorrhizal truffle lifestyle.</title>
        <authorList>
            <person name="Murat C."/>
            <person name="Payen T."/>
            <person name="Noel B."/>
            <person name="Kuo A."/>
            <person name="Morin E."/>
            <person name="Chen J."/>
            <person name="Kohler A."/>
            <person name="Krizsan K."/>
            <person name="Balestrini R."/>
            <person name="Da Silva C."/>
            <person name="Montanini B."/>
            <person name="Hainaut M."/>
            <person name="Levati E."/>
            <person name="Barry K.W."/>
            <person name="Belfiori B."/>
            <person name="Cichocki N."/>
            <person name="Clum A."/>
            <person name="Dockter R.B."/>
            <person name="Fauchery L."/>
            <person name="Guy J."/>
            <person name="Iotti M."/>
            <person name="Le Tacon F."/>
            <person name="Lindquist E.A."/>
            <person name="Lipzen A."/>
            <person name="Malagnac F."/>
            <person name="Mello A."/>
            <person name="Molinier V."/>
            <person name="Miyauchi S."/>
            <person name="Poulain J."/>
            <person name="Riccioni C."/>
            <person name="Rubini A."/>
            <person name="Sitrit Y."/>
            <person name="Splivallo R."/>
            <person name="Traeger S."/>
            <person name="Wang M."/>
            <person name="Zifcakova L."/>
            <person name="Wipf D."/>
            <person name="Zambonelli A."/>
            <person name="Paolocci F."/>
            <person name="Nowrousian M."/>
            <person name="Ottonello S."/>
            <person name="Baldrian P."/>
            <person name="Spatafora J.W."/>
            <person name="Henrissat B."/>
            <person name="Nagy L.G."/>
            <person name="Aury J.M."/>
            <person name="Wincker P."/>
            <person name="Grigoriev I.V."/>
            <person name="Bonfante P."/>
            <person name="Martin F.M."/>
        </authorList>
    </citation>
    <scope>NUCLEOTIDE SEQUENCE [LARGE SCALE GENOMIC DNA]</scope>
    <source>
        <strain evidence="2 3">RN42</strain>
    </source>
</reference>
<evidence type="ECO:0000313" key="2">
    <source>
        <dbReference type="EMBL" id="RPA81962.1"/>
    </source>
</evidence>
<proteinExistence type="predicted"/>
<evidence type="ECO:0000313" key="3">
    <source>
        <dbReference type="Proteomes" id="UP000275078"/>
    </source>
</evidence>
<accession>A0A3N4I798</accession>
<dbReference type="AlphaFoldDB" id="A0A3N4I798"/>
<keyword evidence="3" id="KW-1185">Reference proteome</keyword>
<protein>
    <submittedName>
        <fullName evidence="2">Uncharacterized protein</fullName>
    </submittedName>
</protein>
<feature type="region of interest" description="Disordered" evidence="1">
    <location>
        <begin position="28"/>
        <end position="50"/>
    </location>
</feature>
<evidence type="ECO:0000256" key="1">
    <source>
        <dbReference type="SAM" id="MobiDB-lite"/>
    </source>
</evidence>
<dbReference type="Proteomes" id="UP000275078">
    <property type="component" value="Unassembled WGS sequence"/>
</dbReference>
<dbReference type="EMBL" id="ML119675">
    <property type="protein sequence ID" value="RPA81962.1"/>
    <property type="molecule type" value="Genomic_DNA"/>
</dbReference>
<name>A0A3N4I798_ASCIM</name>
<gene>
    <name evidence="2" type="ORF">BJ508DRAFT_414441</name>
</gene>
<organism evidence="2 3">
    <name type="scientific">Ascobolus immersus RN42</name>
    <dbReference type="NCBI Taxonomy" id="1160509"/>
    <lineage>
        <taxon>Eukaryota</taxon>
        <taxon>Fungi</taxon>
        <taxon>Dikarya</taxon>
        <taxon>Ascomycota</taxon>
        <taxon>Pezizomycotina</taxon>
        <taxon>Pezizomycetes</taxon>
        <taxon>Pezizales</taxon>
        <taxon>Ascobolaceae</taxon>
        <taxon>Ascobolus</taxon>
    </lineage>
</organism>
<sequence length="160" mass="17591">MSSFASPQVANTFVQHPFQGLDPFTNCTGRQSHQPAVENSPVPAPPRGSSSARLLISSMHPIPYKPLNLFRPNHQACRPVSNLNPSTNVKSAHSPVVVVKLLGHARHPLPKSRIPNRMIVVIISVMRWECVESEAWQQARSIPLISLSIRSVARIAASKQ</sequence>